<evidence type="ECO:0000259" key="1">
    <source>
        <dbReference type="Pfam" id="PF02492"/>
    </source>
</evidence>
<dbReference type="InterPro" id="IPR051316">
    <property type="entry name" value="Zinc-reg_GTPase_activator"/>
</dbReference>
<sequence>MNLIIFGGFLGSGKTSLILSLAHFLVEKQSLNKQNLVIIENEVGETGIDDKVLKSKGLSVKELFSGCICCQLSADLIITLNDLREKVDPEWVIIETTGLAYPSKILGTLNKYGKGIESIRIVSVVDAERFEELTEIAPVLIKSQISDGSTILVNKIDLVTEEQLKNIEHSVKEVNSKASLYRVSANKDINDSIWKEVAKSNE</sequence>
<dbReference type="PANTHER" id="PTHR13748:SF62">
    <property type="entry name" value="COBW DOMAIN-CONTAINING PROTEIN"/>
    <property type="match status" value="1"/>
</dbReference>
<dbReference type="EMBL" id="LITT01000064">
    <property type="protein sequence ID" value="OAA82890.1"/>
    <property type="molecule type" value="Genomic_DNA"/>
</dbReference>
<reference evidence="2 3" key="1">
    <citation type="journal article" date="2015" name="Biotechnol. Bioeng.">
        <title>Genome sequence and phenotypic characterization of Caulobacter segnis.</title>
        <authorList>
            <person name="Patel S."/>
            <person name="Fletcher B."/>
            <person name="Scott D.C."/>
            <person name="Ely B."/>
        </authorList>
    </citation>
    <scope>NUCLEOTIDE SEQUENCE [LARGE SCALE GENOMIC DNA]</scope>
    <source>
        <strain evidence="2 3">ERI-2</strain>
    </source>
</reference>
<evidence type="ECO:0000313" key="3">
    <source>
        <dbReference type="Proteomes" id="UP000077407"/>
    </source>
</evidence>
<evidence type="ECO:0000313" key="2">
    <source>
        <dbReference type="EMBL" id="OAA82890.1"/>
    </source>
</evidence>
<dbReference type="InterPro" id="IPR027417">
    <property type="entry name" value="P-loop_NTPase"/>
</dbReference>
<dbReference type="Proteomes" id="UP000077407">
    <property type="component" value="Unassembled WGS sequence"/>
</dbReference>
<feature type="domain" description="CobW/HypB/UreG nucleotide-binding" evidence="1">
    <location>
        <begin position="4"/>
        <end position="180"/>
    </location>
</feature>
<gene>
    <name evidence="2" type="primary">yciC_2</name>
    <name evidence="2" type="ORF">WY13_03958</name>
</gene>
<dbReference type="PANTHER" id="PTHR13748">
    <property type="entry name" value="COBW-RELATED"/>
    <property type="match status" value="1"/>
</dbReference>
<dbReference type="Gene3D" id="3.40.50.300">
    <property type="entry name" value="P-loop containing nucleotide triphosphate hydrolases"/>
    <property type="match status" value="1"/>
</dbReference>
<protein>
    <submittedName>
        <fullName evidence="2">Putative metal chaperone YciC</fullName>
    </submittedName>
</protein>
<dbReference type="SUPFAM" id="SSF52540">
    <property type="entry name" value="P-loop containing nucleoside triphosphate hydrolases"/>
    <property type="match status" value="1"/>
</dbReference>
<name>A0A168LAI0_9CLOT</name>
<comment type="caution">
    <text evidence="2">The sequence shown here is derived from an EMBL/GenBank/DDBJ whole genome shotgun (WGS) entry which is preliminary data.</text>
</comment>
<dbReference type="AlphaFoldDB" id="A0A168LAI0"/>
<organism evidence="2 3">
    <name type="scientific">Clostridium ljungdahlii</name>
    <dbReference type="NCBI Taxonomy" id="1538"/>
    <lineage>
        <taxon>Bacteria</taxon>
        <taxon>Bacillati</taxon>
        <taxon>Bacillota</taxon>
        <taxon>Clostridia</taxon>
        <taxon>Eubacteriales</taxon>
        <taxon>Clostridiaceae</taxon>
        <taxon>Clostridium</taxon>
    </lineage>
</organism>
<dbReference type="RefSeq" id="WP_063557179.1">
    <property type="nucleotide sequence ID" value="NZ_LITT01000064.1"/>
</dbReference>
<dbReference type="InterPro" id="IPR003495">
    <property type="entry name" value="CobW/HypB/UreG_nucleotide-bd"/>
</dbReference>
<dbReference type="GO" id="GO:0005737">
    <property type="term" value="C:cytoplasm"/>
    <property type="evidence" value="ECO:0007669"/>
    <property type="project" value="TreeGrafter"/>
</dbReference>
<dbReference type="Pfam" id="PF02492">
    <property type="entry name" value="cobW"/>
    <property type="match status" value="1"/>
</dbReference>
<dbReference type="OrthoDB" id="9808822at2"/>
<dbReference type="PATRIC" id="fig|1538.10.peg.4033"/>
<proteinExistence type="predicted"/>
<accession>A0A168LAI0</accession>